<keyword evidence="4 6" id="KW-1133">Transmembrane helix</keyword>
<reference evidence="9 10" key="1">
    <citation type="journal article" date="2016" name="Genome Biol. Evol.">
        <title>Comparative Genomic Analyses of the Moraxella catarrhalis Serosensitive and Seroresistant Lineages Demonstrate Their Independent Evolution.</title>
        <authorList>
            <person name="Earl J.P."/>
            <person name="de Vries S.P."/>
            <person name="Ahmed A."/>
            <person name="Powell E."/>
            <person name="Schultz M.P."/>
            <person name="Hermans P.W."/>
            <person name="Hill D.J."/>
            <person name="Zhou Z."/>
            <person name="Constantinidou C.I."/>
            <person name="Hu F.Z."/>
            <person name="Bootsma H.J."/>
            <person name="Ehrlich G.D."/>
        </authorList>
    </citation>
    <scope>NUCLEOTIDE SEQUENCE [LARGE SCALE GENOMIC DNA]</scope>
    <source>
        <strain evidence="7 9">Z7542</strain>
        <strain evidence="8 10">Z7574</strain>
    </source>
</reference>
<feature type="transmembrane region" description="Helical" evidence="6">
    <location>
        <begin position="240"/>
        <end position="264"/>
    </location>
</feature>
<keyword evidence="9" id="KW-1185">Reference proteome</keyword>
<evidence type="ECO:0000256" key="1">
    <source>
        <dbReference type="ARBA" id="ARBA00004651"/>
    </source>
</evidence>
<feature type="transmembrane region" description="Helical" evidence="6">
    <location>
        <begin position="42"/>
        <end position="64"/>
    </location>
</feature>
<dbReference type="Proteomes" id="UP000078446">
    <property type="component" value="Unassembled WGS sequence"/>
</dbReference>
<feature type="transmembrane region" description="Helical" evidence="6">
    <location>
        <begin position="84"/>
        <end position="115"/>
    </location>
</feature>
<feature type="transmembrane region" description="Helical" evidence="6">
    <location>
        <begin position="433"/>
        <end position="451"/>
    </location>
</feature>
<gene>
    <name evidence="8" type="ORF">AO382_2101</name>
    <name evidence="7" type="ORF">AO384_2172</name>
</gene>
<dbReference type="PATRIC" id="fig|480.236.peg.176"/>
<dbReference type="AlphaFoldDB" id="A0A198URY4"/>
<dbReference type="Gene3D" id="1.20.1740.10">
    <property type="entry name" value="Amino acid/polyamine transporter I"/>
    <property type="match status" value="1"/>
</dbReference>
<evidence type="ECO:0000256" key="3">
    <source>
        <dbReference type="ARBA" id="ARBA00022692"/>
    </source>
</evidence>
<feature type="transmembrane region" description="Helical" evidence="6">
    <location>
        <begin position="206"/>
        <end position="228"/>
    </location>
</feature>
<dbReference type="InterPro" id="IPR050367">
    <property type="entry name" value="APC_superfamily"/>
</dbReference>
<dbReference type="Pfam" id="PF13520">
    <property type="entry name" value="AA_permease_2"/>
    <property type="match status" value="1"/>
</dbReference>
<evidence type="ECO:0000256" key="2">
    <source>
        <dbReference type="ARBA" id="ARBA00022475"/>
    </source>
</evidence>
<feature type="transmembrane region" description="Helical" evidence="6">
    <location>
        <begin position="336"/>
        <end position="356"/>
    </location>
</feature>
<feature type="transmembrane region" description="Helical" evidence="6">
    <location>
        <begin position="362"/>
        <end position="388"/>
    </location>
</feature>
<comment type="subcellular location">
    <subcellularLocation>
        <location evidence="1">Cell membrane</location>
        <topology evidence="1">Multi-pass membrane protein</topology>
    </subcellularLocation>
</comment>
<feature type="transmembrane region" description="Helical" evidence="6">
    <location>
        <begin position="167"/>
        <end position="186"/>
    </location>
</feature>
<dbReference type="GO" id="GO:0005886">
    <property type="term" value="C:plasma membrane"/>
    <property type="evidence" value="ECO:0007669"/>
    <property type="project" value="UniProtKB-SubCell"/>
</dbReference>
<dbReference type="PANTHER" id="PTHR42770:SF7">
    <property type="entry name" value="MEMBRANE PROTEIN"/>
    <property type="match status" value="1"/>
</dbReference>
<organism evidence="7 9">
    <name type="scientific">Moraxella catarrhalis</name>
    <name type="common">Branhamella catarrhalis</name>
    <dbReference type="NCBI Taxonomy" id="480"/>
    <lineage>
        <taxon>Bacteria</taxon>
        <taxon>Pseudomonadati</taxon>
        <taxon>Pseudomonadota</taxon>
        <taxon>Gammaproteobacteria</taxon>
        <taxon>Moraxellales</taxon>
        <taxon>Moraxellaceae</taxon>
        <taxon>Moraxella</taxon>
    </lineage>
</organism>
<dbReference type="EMBL" id="LXHC01000028">
    <property type="protein sequence ID" value="OAU94815.1"/>
    <property type="molecule type" value="Genomic_DNA"/>
</dbReference>
<dbReference type="InterPro" id="IPR002293">
    <property type="entry name" value="AA/rel_permease1"/>
</dbReference>
<name>A0A198URY4_MORCA</name>
<dbReference type="Proteomes" id="UP000078228">
    <property type="component" value="Unassembled WGS sequence"/>
</dbReference>
<evidence type="ECO:0000313" key="9">
    <source>
        <dbReference type="Proteomes" id="UP000078228"/>
    </source>
</evidence>
<comment type="caution">
    <text evidence="7">The sequence shown here is derived from an EMBL/GenBank/DDBJ whole genome shotgun (WGS) entry which is preliminary data.</text>
</comment>
<feature type="transmembrane region" description="Helical" evidence="6">
    <location>
        <begin position="288"/>
        <end position="315"/>
    </location>
</feature>
<evidence type="ECO:0000313" key="8">
    <source>
        <dbReference type="EMBL" id="OAU99258.1"/>
    </source>
</evidence>
<feature type="transmembrane region" description="Helical" evidence="6">
    <location>
        <begin position="12"/>
        <end position="36"/>
    </location>
</feature>
<dbReference type="GO" id="GO:0022857">
    <property type="term" value="F:transmembrane transporter activity"/>
    <property type="evidence" value="ECO:0007669"/>
    <property type="project" value="InterPro"/>
</dbReference>
<dbReference type="EMBL" id="LXHE01000023">
    <property type="protein sequence ID" value="OAU99258.1"/>
    <property type="molecule type" value="Genomic_DNA"/>
</dbReference>
<sequence>MENQHGLSKSLSTIDIVALAFGAMIGWGWVVLAGGWVSSAGVLGAVVAFLIGGLAVLLIGLAYAELAACMPITGGEHTYTHRAFGVHVSFICSWSILFGYLSVVAFEAVALPTVVEYLIPNFNQGYMYNIAGWDVYATWVAVGMLGSIIVTWLNVRGLEVAAWFQKLAVLGILFVGIMLFVGALLFNPEARFDNLGLPNFINGTAGIMTVIIMVPFMFVGFDVIPQAAEEIDLSRPKIGLFLIVSLIMAIMWYMGIAWSVGYTLSAEQAASSSLGTADAMMNAWNSKWAGVLLIIGGVLGILSSWNAFLIGGSRLMYAMAKSHMLPEFLGKIHPKYGTPATAIMLIGGLATLAPLFGRKTLVWIVDAGGVGIVIAYTCVAAAFLYLRFKEPDMVRPFRVPAGKLVGVIILLVSIGMISLYLPWAPSALTPVEWVIFGVWCLIGALLYGYAYKKNPGKSQAFMDEEIRAIKEANQVWLKENGMPSLAIERQASRRNP</sequence>
<evidence type="ECO:0000256" key="5">
    <source>
        <dbReference type="ARBA" id="ARBA00023136"/>
    </source>
</evidence>
<evidence type="ECO:0000313" key="10">
    <source>
        <dbReference type="Proteomes" id="UP000078446"/>
    </source>
</evidence>
<protein>
    <submittedName>
        <fullName evidence="7">Cationic amino acid transporter</fullName>
    </submittedName>
</protein>
<dbReference type="RefSeq" id="WP_064611427.1">
    <property type="nucleotide sequence ID" value="NZ_LXHB01000094.1"/>
</dbReference>
<dbReference type="OrthoDB" id="9804700at2"/>
<keyword evidence="3 6" id="KW-0812">Transmembrane</keyword>
<evidence type="ECO:0000313" key="7">
    <source>
        <dbReference type="EMBL" id="OAU94815.1"/>
    </source>
</evidence>
<keyword evidence="5 6" id="KW-0472">Membrane</keyword>
<keyword evidence="2" id="KW-1003">Cell membrane</keyword>
<feature type="transmembrane region" description="Helical" evidence="6">
    <location>
        <begin position="400"/>
        <end position="421"/>
    </location>
</feature>
<proteinExistence type="predicted"/>
<dbReference type="PANTHER" id="PTHR42770">
    <property type="entry name" value="AMINO ACID TRANSPORTER-RELATED"/>
    <property type="match status" value="1"/>
</dbReference>
<accession>A0A198URY4</accession>
<evidence type="ECO:0000256" key="4">
    <source>
        <dbReference type="ARBA" id="ARBA00022989"/>
    </source>
</evidence>
<evidence type="ECO:0000256" key="6">
    <source>
        <dbReference type="SAM" id="Phobius"/>
    </source>
</evidence>
<feature type="transmembrane region" description="Helical" evidence="6">
    <location>
        <begin position="135"/>
        <end position="155"/>
    </location>
</feature>
<dbReference type="PIRSF" id="PIRSF006060">
    <property type="entry name" value="AA_transporter"/>
    <property type="match status" value="1"/>
</dbReference>